<reference evidence="2 3" key="1">
    <citation type="submission" date="2023-10" db="EMBL/GenBank/DDBJ databases">
        <title>Description of Microbulbifer bruguierae sp. nov., isolated from the sediments of mangrove plant Bruguiera sexangula and comparative genomic analyses of the genus Microbulbifer.</title>
        <authorList>
            <person name="Long M."/>
        </authorList>
    </citation>
    <scope>NUCLEOTIDE SEQUENCE [LARGE SCALE GENOMIC DNA]</scope>
    <source>
        <strain evidence="2 3">SPO729</strain>
    </source>
</reference>
<accession>A0AAU0N0W6</accession>
<gene>
    <name evidence="2" type="ORF">R5R33_02115</name>
</gene>
<evidence type="ECO:0000256" key="1">
    <source>
        <dbReference type="SAM" id="Phobius"/>
    </source>
</evidence>
<protein>
    <submittedName>
        <fullName evidence="2">Uncharacterized protein</fullName>
    </submittedName>
</protein>
<keyword evidence="1" id="KW-1133">Transmembrane helix</keyword>
<dbReference type="Proteomes" id="UP001302477">
    <property type="component" value="Chromosome"/>
</dbReference>
<organism evidence="2 3">
    <name type="scientific">Microbulbifer pacificus</name>
    <dbReference type="NCBI Taxonomy" id="407164"/>
    <lineage>
        <taxon>Bacteria</taxon>
        <taxon>Pseudomonadati</taxon>
        <taxon>Pseudomonadota</taxon>
        <taxon>Gammaproteobacteria</taxon>
        <taxon>Cellvibrionales</taxon>
        <taxon>Microbulbiferaceae</taxon>
        <taxon>Microbulbifer</taxon>
    </lineage>
</organism>
<proteinExistence type="predicted"/>
<keyword evidence="3" id="KW-1185">Reference proteome</keyword>
<dbReference type="AlphaFoldDB" id="A0AAU0N0W6"/>
<feature type="transmembrane region" description="Helical" evidence="1">
    <location>
        <begin position="178"/>
        <end position="199"/>
    </location>
</feature>
<evidence type="ECO:0000313" key="3">
    <source>
        <dbReference type="Proteomes" id="UP001302477"/>
    </source>
</evidence>
<keyword evidence="1" id="KW-0472">Membrane</keyword>
<evidence type="ECO:0000313" key="2">
    <source>
        <dbReference type="EMBL" id="WOX05958.1"/>
    </source>
</evidence>
<dbReference type="EMBL" id="CP137555">
    <property type="protein sequence ID" value="WOX05958.1"/>
    <property type="molecule type" value="Genomic_DNA"/>
</dbReference>
<dbReference type="RefSeq" id="WP_318954421.1">
    <property type="nucleotide sequence ID" value="NZ_CP137555.1"/>
</dbReference>
<keyword evidence="1" id="KW-0812">Transmembrane</keyword>
<sequence length="252" mass="27616">MLDFFKRILSSDAPSGAERKILPSSHQSNSERKTSIDVRRAILDWRDQFTEDAELQFRSEFSQLLNTFDTVMNEASIRELLNKKFAKAHLEPLYLEWQEREVKRFLLRAEKGQKSTLVTQLRFSSQEVAAFDDSSSGILNLLLPTAATGIGVAAVPSVGAASVVSAGGLLGVFGVTTISWPILLSGLAISTVLVSTGVIKGAKLKDKLREKIRNRVGQQLTLQFLGDGAGSSLVENLQKYIHDVANDALGRL</sequence>
<name>A0AAU0N0W6_9GAMM</name>
<dbReference type="KEGG" id="mpaf:R5R33_02115"/>